<feature type="region of interest" description="Disordered" evidence="6">
    <location>
        <begin position="210"/>
        <end position="231"/>
    </location>
</feature>
<evidence type="ECO:0000313" key="8">
    <source>
        <dbReference type="EMBL" id="MFC7081314.1"/>
    </source>
</evidence>
<feature type="domain" description="Alcohol dehydrogenase-like C-terminal" evidence="7">
    <location>
        <begin position="159"/>
        <end position="298"/>
    </location>
</feature>
<evidence type="ECO:0000259" key="7">
    <source>
        <dbReference type="Pfam" id="PF00107"/>
    </source>
</evidence>
<evidence type="ECO:0000256" key="5">
    <source>
        <dbReference type="ARBA" id="ARBA00023002"/>
    </source>
</evidence>
<protein>
    <submittedName>
        <fullName evidence="8">Zinc-binding alcohol dehydrogenase</fullName>
    </submittedName>
</protein>
<dbReference type="EMBL" id="JBHSZH010000005">
    <property type="protein sequence ID" value="MFC7081314.1"/>
    <property type="molecule type" value="Genomic_DNA"/>
</dbReference>
<evidence type="ECO:0000256" key="3">
    <source>
        <dbReference type="ARBA" id="ARBA00022723"/>
    </source>
</evidence>
<evidence type="ECO:0000256" key="2">
    <source>
        <dbReference type="ARBA" id="ARBA00008072"/>
    </source>
</evidence>
<dbReference type="PANTHER" id="PTHR43350">
    <property type="entry name" value="NAD-DEPENDENT ALCOHOL DEHYDROGENASE"/>
    <property type="match status" value="1"/>
</dbReference>
<evidence type="ECO:0000313" key="9">
    <source>
        <dbReference type="Proteomes" id="UP001596407"/>
    </source>
</evidence>
<name>A0ABD5WT99_9EURY</name>
<comment type="caution">
    <text evidence="8">The sequence shown here is derived from an EMBL/GenBank/DDBJ whole genome shotgun (WGS) entry which is preliminary data.</text>
</comment>
<keyword evidence="5" id="KW-0560">Oxidoreductase</keyword>
<dbReference type="InterPro" id="IPR036291">
    <property type="entry name" value="NAD(P)-bd_dom_sf"/>
</dbReference>
<dbReference type="GO" id="GO:0016491">
    <property type="term" value="F:oxidoreductase activity"/>
    <property type="evidence" value="ECO:0007669"/>
    <property type="project" value="UniProtKB-KW"/>
</dbReference>
<dbReference type="InterPro" id="IPR011032">
    <property type="entry name" value="GroES-like_sf"/>
</dbReference>
<feature type="compositionally biased region" description="Gly residues" evidence="6">
    <location>
        <begin position="214"/>
        <end position="226"/>
    </location>
</feature>
<dbReference type="AlphaFoldDB" id="A0ABD5WT99"/>
<keyword evidence="4" id="KW-0862">Zinc</keyword>
<dbReference type="SUPFAM" id="SSF51735">
    <property type="entry name" value="NAD(P)-binding Rossmann-fold domains"/>
    <property type="match status" value="1"/>
</dbReference>
<dbReference type="CDD" id="cd08255">
    <property type="entry name" value="2-desacetyl-2-hydroxyethyl_bacteriochlorophyllide_like"/>
    <property type="match status" value="1"/>
</dbReference>
<dbReference type="SUPFAM" id="SSF50129">
    <property type="entry name" value="GroES-like"/>
    <property type="match status" value="1"/>
</dbReference>
<dbReference type="PANTHER" id="PTHR43350:SF19">
    <property type="entry name" value="D-GULOSIDE 3-DEHYDROGENASE"/>
    <property type="match status" value="1"/>
</dbReference>
<dbReference type="Pfam" id="PF00107">
    <property type="entry name" value="ADH_zinc_N"/>
    <property type="match status" value="1"/>
</dbReference>
<organism evidence="8 9">
    <name type="scientific">Halorussus caseinilyticus</name>
    <dbReference type="NCBI Taxonomy" id="3034025"/>
    <lineage>
        <taxon>Archaea</taxon>
        <taxon>Methanobacteriati</taxon>
        <taxon>Methanobacteriota</taxon>
        <taxon>Stenosarchaea group</taxon>
        <taxon>Halobacteria</taxon>
        <taxon>Halobacteriales</taxon>
        <taxon>Haladaptataceae</taxon>
        <taxon>Halorussus</taxon>
    </lineage>
</organism>
<dbReference type="InterPro" id="IPR013149">
    <property type="entry name" value="ADH-like_C"/>
</dbReference>
<evidence type="ECO:0000256" key="6">
    <source>
        <dbReference type="SAM" id="MobiDB-lite"/>
    </source>
</evidence>
<keyword evidence="3" id="KW-0479">Metal-binding</keyword>
<sequence length="359" mass="38502">MPARSLYFTGERSVEVREREIPEPGEGEVRVRTERSAVSPGTELLVYRGEVPSEMATDAELDALTGTFEFPLRYGYAAVGRVTATGPGVGERWADRRVFGFNPHESHFCAPVSEVLAVPDDCSATAATFLPNVETAVNFLHDGAPRLGERVAVFGQGVVGLLTTALLAECPLADVVTVDRHAARRDRSRSLGADAALDADAESVGERIRERLGGEGVGTGDGGQASGGVAESGDAAAGADLTYELSGCPDALDSAISATGYDGRVVVGSWYGTKPTELDLGGRFHRSRVSVESSQVSTIDPDLRGRWSKDRRLSVAWNRLREVGPERFVTHEFEIGDAGEAYRLLDERPEDALGVVFRY</sequence>
<dbReference type="GO" id="GO:0046872">
    <property type="term" value="F:metal ion binding"/>
    <property type="evidence" value="ECO:0007669"/>
    <property type="project" value="UniProtKB-KW"/>
</dbReference>
<dbReference type="RefSeq" id="WP_276280774.1">
    <property type="nucleotide sequence ID" value="NZ_CP119809.1"/>
</dbReference>
<dbReference type="Gene3D" id="3.40.50.720">
    <property type="entry name" value="NAD(P)-binding Rossmann-like Domain"/>
    <property type="match status" value="1"/>
</dbReference>
<dbReference type="GeneID" id="79301941"/>
<dbReference type="Gene3D" id="3.90.180.10">
    <property type="entry name" value="Medium-chain alcohol dehydrogenases, catalytic domain"/>
    <property type="match status" value="2"/>
</dbReference>
<evidence type="ECO:0000256" key="4">
    <source>
        <dbReference type="ARBA" id="ARBA00022833"/>
    </source>
</evidence>
<dbReference type="Proteomes" id="UP001596407">
    <property type="component" value="Unassembled WGS sequence"/>
</dbReference>
<accession>A0ABD5WT99</accession>
<gene>
    <name evidence="8" type="ORF">ACFQJ6_15600</name>
</gene>
<comment type="cofactor">
    <cofactor evidence="1">
        <name>Zn(2+)</name>
        <dbReference type="ChEBI" id="CHEBI:29105"/>
    </cofactor>
</comment>
<comment type="similarity">
    <text evidence="2">Belongs to the zinc-containing alcohol dehydrogenase family.</text>
</comment>
<reference evidence="8 9" key="1">
    <citation type="journal article" date="2019" name="Int. J. Syst. Evol. Microbiol.">
        <title>The Global Catalogue of Microorganisms (GCM) 10K type strain sequencing project: providing services to taxonomists for standard genome sequencing and annotation.</title>
        <authorList>
            <consortium name="The Broad Institute Genomics Platform"/>
            <consortium name="The Broad Institute Genome Sequencing Center for Infectious Disease"/>
            <person name="Wu L."/>
            <person name="Ma J."/>
        </authorList>
    </citation>
    <scope>NUCLEOTIDE SEQUENCE [LARGE SCALE GENOMIC DNA]</scope>
    <source>
        <strain evidence="8 9">DT72</strain>
    </source>
</reference>
<evidence type="ECO:0000256" key="1">
    <source>
        <dbReference type="ARBA" id="ARBA00001947"/>
    </source>
</evidence>
<proteinExistence type="inferred from homology"/>
<keyword evidence="9" id="KW-1185">Reference proteome</keyword>